<dbReference type="InterPro" id="IPR008930">
    <property type="entry name" value="Terpenoid_cyclase/PrenylTrfase"/>
</dbReference>
<dbReference type="Pfam" id="PF07678">
    <property type="entry name" value="TED_complement"/>
    <property type="match status" value="1"/>
</dbReference>
<dbReference type="InterPro" id="IPR050473">
    <property type="entry name" value="A2M/Complement_sys"/>
</dbReference>
<dbReference type="InterPro" id="IPR009048">
    <property type="entry name" value="A-macroglobulin_rcpt-bd"/>
</dbReference>
<keyword evidence="3" id="KW-1185">Reference proteome</keyword>
<accession>A0A5J4NGY1</accession>
<dbReference type="PANTHER" id="PTHR11412:SF146">
    <property type="entry name" value="CD109 ANTIGEN"/>
    <property type="match status" value="1"/>
</dbReference>
<feature type="domain" description="Alpha-macroglobulin receptor-binding" evidence="1">
    <location>
        <begin position="369"/>
        <end position="460"/>
    </location>
</feature>
<reference evidence="2 3" key="1">
    <citation type="journal article" date="2019" name="Gigascience">
        <title>Whole-genome sequence of the oriental lung fluke Paragonimus westermani.</title>
        <authorList>
            <person name="Oey H."/>
            <person name="Zakrzewski M."/>
            <person name="Narain K."/>
            <person name="Devi K.R."/>
            <person name="Agatsuma T."/>
            <person name="Nawaratna S."/>
            <person name="Gobert G.N."/>
            <person name="Jones M.K."/>
            <person name="Ragan M.A."/>
            <person name="McManus D.P."/>
            <person name="Krause L."/>
        </authorList>
    </citation>
    <scope>NUCLEOTIDE SEQUENCE [LARGE SCALE GENOMIC DNA]</scope>
    <source>
        <strain evidence="2 3">IND2009</strain>
    </source>
</reference>
<dbReference type="Proteomes" id="UP000324629">
    <property type="component" value="Unassembled WGS sequence"/>
</dbReference>
<dbReference type="Pfam" id="PF07677">
    <property type="entry name" value="A2M_recep"/>
    <property type="match status" value="1"/>
</dbReference>
<dbReference type="InterPro" id="IPR011626">
    <property type="entry name" value="Alpha-macroglobulin_TED"/>
</dbReference>
<dbReference type="EMBL" id="QNGE01002828">
    <property type="protein sequence ID" value="KAA3674916.1"/>
    <property type="molecule type" value="Genomic_DNA"/>
</dbReference>
<gene>
    <name evidence="2" type="ORF">DEA37_0010120</name>
</gene>
<proteinExistence type="predicted"/>
<name>A0A5J4NGY1_9TREM</name>
<organism evidence="2 3">
    <name type="scientific">Paragonimus westermani</name>
    <dbReference type="NCBI Taxonomy" id="34504"/>
    <lineage>
        <taxon>Eukaryota</taxon>
        <taxon>Metazoa</taxon>
        <taxon>Spiralia</taxon>
        <taxon>Lophotrochozoa</taxon>
        <taxon>Platyhelminthes</taxon>
        <taxon>Trematoda</taxon>
        <taxon>Digenea</taxon>
        <taxon>Plagiorchiida</taxon>
        <taxon>Troglotremata</taxon>
        <taxon>Troglotrematidae</taxon>
        <taxon>Paragonimus</taxon>
    </lineage>
</organism>
<evidence type="ECO:0000313" key="2">
    <source>
        <dbReference type="EMBL" id="KAA3674916.1"/>
    </source>
</evidence>
<dbReference type="InterPro" id="IPR036595">
    <property type="entry name" value="A-macroglobulin_rcpt-bd_sf"/>
</dbReference>
<protein>
    <recommendedName>
        <fullName evidence="1">Alpha-macroglobulin receptor-binding domain-containing protein</fullName>
    </recommendedName>
</protein>
<sequence>MTLITIINYLANTQQTSSNVPGPNNVDVRLAGSWDVKEVLDRRFAPISNATDPIIREAHRRLPCAAMVVIALRSTGRSLPSGIGSERAEILVSAAVQFISRHILQSNDLFSIMIGTYALSVATDATSQQKIMQAMRLMDRYRQKGDFLYFSNYPIPPPKWELDQAGRRIENPRLEMPNDGYGVASSSFYFLLMLELGHWNFSSPDALDMVHWLTSERNHMAGFASTFDSLIALHALCKFALADTNRRLYRMAVDQKISSISNWFNRVYISDQNYSTMTVSTFPPFDVWGDVTMKTEGTGRLSLQMDVRVNVEYPSLQKMPRNPQNTQEVMRSFEIECVPGFAGRNNSIMIMKACGRWVGTTGVEPLNQSGMAVFTIGLPTGYIVLNNDLRNYVGSRVVPSLRFAWAHPRTVDFFFDTITPNDTCIQFRAERYYPVANMTQQQICSAYEYYEPGRYNHSLYNVISLYTNSICNVCGSFACPYCPDYNGVKRTIIGFRRTSLSVWTLVIIWLMFWCP</sequence>
<dbReference type="PANTHER" id="PTHR11412">
    <property type="entry name" value="MACROGLOBULIN / COMPLEMENT"/>
    <property type="match status" value="1"/>
</dbReference>
<dbReference type="Gene3D" id="2.60.40.690">
    <property type="entry name" value="Alpha-macroglobulin, receptor-binding domain"/>
    <property type="match status" value="1"/>
</dbReference>
<comment type="caution">
    <text evidence="2">The sequence shown here is derived from an EMBL/GenBank/DDBJ whole genome shotgun (WGS) entry which is preliminary data.</text>
</comment>
<dbReference type="GO" id="GO:0005615">
    <property type="term" value="C:extracellular space"/>
    <property type="evidence" value="ECO:0007669"/>
    <property type="project" value="InterPro"/>
</dbReference>
<evidence type="ECO:0000313" key="3">
    <source>
        <dbReference type="Proteomes" id="UP000324629"/>
    </source>
</evidence>
<dbReference type="Gene3D" id="1.50.10.20">
    <property type="match status" value="1"/>
</dbReference>
<dbReference type="SUPFAM" id="SSF48239">
    <property type="entry name" value="Terpenoid cyclases/Protein prenyltransferases"/>
    <property type="match status" value="1"/>
</dbReference>
<dbReference type="AlphaFoldDB" id="A0A5J4NGY1"/>
<dbReference type="SUPFAM" id="SSF49410">
    <property type="entry name" value="Alpha-macroglobulin receptor domain"/>
    <property type="match status" value="1"/>
</dbReference>
<evidence type="ECO:0000259" key="1">
    <source>
        <dbReference type="SMART" id="SM01361"/>
    </source>
</evidence>
<dbReference type="SMART" id="SM01361">
    <property type="entry name" value="A2M_recep"/>
    <property type="match status" value="1"/>
</dbReference>